<evidence type="ECO:0000256" key="1">
    <source>
        <dbReference type="SAM" id="MobiDB-lite"/>
    </source>
</evidence>
<name>A0A168MML2_MUCCL</name>
<dbReference type="EMBL" id="AMYB01000003">
    <property type="protein sequence ID" value="OAD05136.1"/>
    <property type="molecule type" value="Genomic_DNA"/>
</dbReference>
<evidence type="ECO:0000313" key="2">
    <source>
        <dbReference type="EMBL" id="OAD05136.1"/>
    </source>
</evidence>
<dbReference type="Proteomes" id="UP000077051">
    <property type="component" value="Unassembled WGS sequence"/>
</dbReference>
<accession>A0A168MML2</accession>
<gene>
    <name evidence="2" type="ORF">MUCCIDRAFT_161837</name>
</gene>
<dbReference type="STRING" id="747725.A0A168MML2"/>
<feature type="compositionally biased region" description="Polar residues" evidence="1">
    <location>
        <begin position="314"/>
        <end position="331"/>
    </location>
</feature>
<organism evidence="2 3">
    <name type="scientific">Mucor lusitanicus CBS 277.49</name>
    <dbReference type="NCBI Taxonomy" id="747725"/>
    <lineage>
        <taxon>Eukaryota</taxon>
        <taxon>Fungi</taxon>
        <taxon>Fungi incertae sedis</taxon>
        <taxon>Mucoromycota</taxon>
        <taxon>Mucoromycotina</taxon>
        <taxon>Mucoromycetes</taxon>
        <taxon>Mucorales</taxon>
        <taxon>Mucorineae</taxon>
        <taxon>Mucoraceae</taxon>
        <taxon>Mucor</taxon>
    </lineage>
</organism>
<keyword evidence="3" id="KW-1185">Reference proteome</keyword>
<evidence type="ECO:0000313" key="3">
    <source>
        <dbReference type="Proteomes" id="UP000077051"/>
    </source>
</evidence>
<comment type="caution">
    <text evidence="2">The sequence shown here is derived from an EMBL/GenBank/DDBJ whole genome shotgun (WGS) entry which is preliminary data.</text>
</comment>
<feature type="region of interest" description="Disordered" evidence="1">
    <location>
        <begin position="1"/>
        <end position="35"/>
    </location>
</feature>
<dbReference type="VEuPathDB" id="FungiDB:MUCCIDRAFT_161837"/>
<reference evidence="2 3" key="1">
    <citation type="submission" date="2015-06" db="EMBL/GenBank/DDBJ databases">
        <title>Expansion of signal transduction pathways in fungi by whole-genome duplication.</title>
        <authorList>
            <consortium name="DOE Joint Genome Institute"/>
            <person name="Corrochano L.M."/>
            <person name="Kuo A."/>
            <person name="Marcet-Houben M."/>
            <person name="Polaino S."/>
            <person name="Salamov A."/>
            <person name="Villalobos J.M."/>
            <person name="Alvarez M.I."/>
            <person name="Avalos J."/>
            <person name="Benito E.P."/>
            <person name="Benoit I."/>
            <person name="Burger G."/>
            <person name="Camino L.P."/>
            <person name="Canovas D."/>
            <person name="Cerda-Olmedo E."/>
            <person name="Cheng J.-F."/>
            <person name="Dominguez A."/>
            <person name="Elias M."/>
            <person name="Eslava A.P."/>
            <person name="Glaser F."/>
            <person name="Grimwood J."/>
            <person name="Gutierrez G."/>
            <person name="Heitman J."/>
            <person name="Henrissat B."/>
            <person name="Iturriaga E.A."/>
            <person name="Lang B.F."/>
            <person name="Lavin J.L."/>
            <person name="Lee S."/>
            <person name="Li W."/>
            <person name="Lindquist E."/>
            <person name="Lopez-Garcia S."/>
            <person name="Luque E.M."/>
            <person name="Marcos A.T."/>
            <person name="Martin J."/>
            <person name="Mccluskey K."/>
            <person name="Medina H.R."/>
            <person name="Miralles-Duran A."/>
            <person name="Miyazaki A."/>
            <person name="Munoz-Torres E."/>
            <person name="Oguiza J.A."/>
            <person name="Ohm R."/>
            <person name="Olmedo M."/>
            <person name="Orejas M."/>
            <person name="Ortiz-Castellanos L."/>
            <person name="Pisabarro A.G."/>
            <person name="Rodriguez-Romero J."/>
            <person name="Ruiz-Herrera J."/>
            <person name="Ruiz-Vazquez R."/>
            <person name="Sanz C."/>
            <person name="Schackwitz W."/>
            <person name="Schmutz J."/>
            <person name="Shahriari M."/>
            <person name="Shelest E."/>
            <person name="Silva-Franco F."/>
            <person name="Soanes D."/>
            <person name="Syed K."/>
            <person name="Tagua V.G."/>
            <person name="Talbot N.J."/>
            <person name="Thon M."/>
            <person name="De Vries R.P."/>
            <person name="Wiebenga A."/>
            <person name="Yadav J.S."/>
            <person name="Braun E.L."/>
            <person name="Baker S."/>
            <person name="Garre V."/>
            <person name="Horwitz B."/>
            <person name="Torres-Martinez S."/>
            <person name="Idnurm A."/>
            <person name="Herrera-Estrella A."/>
            <person name="Gabaldon T."/>
            <person name="Grigoriev I.V."/>
        </authorList>
    </citation>
    <scope>NUCLEOTIDE SEQUENCE [LARGE SCALE GENOMIC DNA]</scope>
    <source>
        <strain evidence="2 3">CBS 277.49</strain>
    </source>
</reference>
<dbReference type="AlphaFoldDB" id="A0A168MML2"/>
<protein>
    <submittedName>
        <fullName evidence="2">Uncharacterized protein</fullName>
    </submittedName>
</protein>
<proteinExistence type="predicted"/>
<sequence>MSIDNNAPSSPPASVPSEKLGSPLSSVASDSTPTTLMHQDAVTTANTVTPSQGNNGTSTLPSHTAILAEDAMPPQQHTALDPSQHPTFDNMDVDMVDANAQQLASADNASHLQELQSTANELTKQMSVASAKLPFLHGESRRVAVQEIQDLALTIKASNDLLVSFASMNQPGLSNSDAAASSSPTVLSPNNLPYFQWEGAVFDARHPWSVDVDACLTNFEDVMCFYRIDFDKEFRRLVPPMLSPTQQLLANMTQSEVDETMGHTAPVSSASVTTLPSTMASKWASNPVSNAIIPIQHGSTSKVVKPVAPPVGRGQSTSHNSNNSYPSTGSTAKKYCSYHKSRAHNTNECNAYDAVLAANNVADHSARPPLPCPDCDSPNYVEGHQCSTASRNGPPPSAPEHRFRMMQIAEPSTTVVNALTTTPSAPPKRYCTFHKSNKHSTNNCRAFAEHLQALESEISSNSHQSAPARALAHVSAPSASLTASPATTKIDDDLNNDSMDVDAIIASAAQR</sequence>
<dbReference type="OrthoDB" id="2288643at2759"/>
<feature type="region of interest" description="Disordered" evidence="1">
    <location>
        <begin position="309"/>
        <end position="331"/>
    </location>
</feature>
<feature type="compositionally biased region" description="Polar residues" evidence="1">
    <location>
        <begin position="23"/>
        <end position="35"/>
    </location>
</feature>